<dbReference type="OrthoDB" id="5143322at2759"/>
<feature type="compositionally biased region" description="Basic and acidic residues" evidence="1">
    <location>
        <begin position="19"/>
        <end position="37"/>
    </location>
</feature>
<dbReference type="eggNOG" id="ENOG502R9VZ">
    <property type="taxonomic scope" value="Eukaryota"/>
</dbReference>
<dbReference type="GeneID" id="30061220"/>
<gene>
    <name evidence="2" type="ORF">FVEG_03054</name>
</gene>
<dbReference type="VEuPathDB" id="FungiDB:FVEG_03054"/>
<dbReference type="KEGG" id="fvr:FVEG_03054"/>
<evidence type="ECO:0000256" key="1">
    <source>
        <dbReference type="SAM" id="MobiDB-lite"/>
    </source>
</evidence>
<feature type="region of interest" description="Disordered" evidence="1">
    <location>
        <begin position="97"/>
        <end position="154"/>
    </location>
</feature>
<accession>W7LN03</accession>
<feature type="compositionally biased region" description="Basic and acidic residues" evidence="1">
    <location>
        <begin position="449"/>
        <end position="461"/>
    </location>
</feature>
<reference evidence="2 3" key="1">
    <citation type="journal article" date="2010" name="Nature">
        <title>Comparative genomics reveals mobile pathogenicity chromosomes in Fusarium.</title>
        <authorList>
            <person name="Ma L.J."/>
            <person name="van der Does H.C."/>
            <person name="Borkovich K.A."/>
            <person name="Coleman J.J."/>
            <person name="Daboussi M.J."/>
            <person name="Di Pietro A."/>
            <person name="Dufresne M."/>
            <person name="Freitag M."/>
            <person name="Grabherr M."/>
            <person name="Henrissat B."/>
            <person name="Houterman P.M."/>
            <person name="Kang S."/>
            <person name="Shim W.B."/>
            <person name="Woloshuk C."/>
            <person name="Xie X."/>
            <person name="Xu J.R."/>
            <person name="Antoniw J."/>
            <person name="Baker S.E."/>
            <person name="Bluhm B.H."/>
            <person name="Breakspear A."/>
            <person name="Brown D.W."/>
            <person name="Butchko R.A."/>
            <person name="Chapman S."/>
            <person name="Coulson R."/>
            <person name="Coutinho P.M."/>
            <person name="Danchin E.G."/>
            <person name="Diener A."/>
            <person name="Gale L.R."/>
            <person name="Gardiner D.M."/>
            <person name="Goff S."/>
            <person name="Hammond-Kosack K.E."/>
            <person name="Hilburn K."/>
            <person name="Hua-Van A."/>
            <person name="Jonkers W."/>
            <person name="Kazan K."/>
            <person name="Kodira C.D."/>
            <person name="Koehrsen M."/>
            <person name="Kumar L."/>
            <person name="Lee Y.H."/>
            <person name="Li L."/>
            <person name="Manners J.M."/>
            <person name="Miranda-Saavedra D."/>
            <person name="Mukherjee M."/>
            <person name="Park G."/>
            <person name="Park J."/>
            <person name="Park S.Y."/>
            <person name="Proctor R.H."/>
            <person name="Regev A."/>
            <person name="Ruiz-Roldan M.C."/>
            <person name="Sain D."/>
            <person name="Sakthikumar S."/>
            <person name="Sykes S."/>
            <person name="Schwartz D.C."/>
            <person name="Turgeon B.G."/>
            <person name="Wapinski I."/>
            <person name="Yoder O."/>
            <person name="Young S."/>
            <person name="Zeng Q."/>
            <person name="Zhou S."/>
            <person name="Galagan J."/>
            <person name="Cuomo C.A."/>
            <person name="Kistler H.C."/>
            <person name="Rep M."/>
        </authorList>
    </citation>
    <scope>NUCLEOTIDE SEQUENCE [LARGE SCALE GENOMIC DNA]</scope>
    <source>
        <strain evidence="3">M3125 / FGSC 7600</strain>
    </source>
</reference>
<evidence type="ECO:0000313" key="3">
    <source>
        <dbReference type="Proteomes" id="UP000009096"/>
    </source>
</evidence>
<organism evidence="2 3">
    <name type="scientific">Gibberella moniliformis (strain M3125 / FGSC 7600)</name>
    <name type="common">Maize ear and stalk rot fungus</name>
    <name type="synonym">Fusarium verticillioides</name>
    <dbReference type="NCBI Taxonomy" id="334819"/>
    <lineage>
        <taxon>Eukaryota</taxon>
        <taxon>Fungi</taxon>
        <taxon>Dikarya</taxon>
        <taxon>Ascomycota</taxon>
        <taxon>Pezizomycotina</taxon>
        <taxon>Sordariomycetes</taxon>
        <taxon>Hypocreomycetidae</taxon>
        <taxon>Hypocreales</taxon>
        <taxon>Nectriaceae</taxon>
        <taxon>Fusarium</taxon>
        <taxon>Fusarium fujikuroi species complex</taxon>
    </lineage>
</organism>
<dbReference type="EMBL" id="CM000582">
    <property type="protein sequence ID" value="EWG40778.1"/>
    <property type="molecule type" value="Genomic_DNA"/>
</dbReference>
<proteinExistence type="predicted"/>
<protein>
    <submittedName>
        <fullName evidence="2">Uncharacterized protein</fullName>
    </submittedName>
</protein>
<evidence type="ECO:0000313" key="2">
    <source>
        <dbReference type="EMBL" id="EWG40778.1"/>
    </source>
</evidence>
<sequence length="494" mass="53939">MGNPIDPEAVKRATMADLSRLRQEELPLSNETRRDRGPTYAPSRNNGTGHFSVSTKAGLENLWGAKINDAESQSMEGLELEDARPWAKGQRREKLPTIIFHEDAPAKSAPGRAPSARQSRGTPVQFKPTTPARWGPGPTETASQTNREEPSPLATHITKKQDEGAQELVASEHFLYKSKCHLIPGKAEALSVVTHIAVKIIAESDGILEIRNDTKGLRIHNALELEQPVLDGLLCTIKVKTRPFSEKLRFATVSDAQDFKMNLIKLQNALLDHQKQNSDKSQIEESKAEDDGDLLMAASPIAETASDASIPVVNDSSHQVPTAEQEPLIMMDDTWGAPANSNIHSLWHETVQLSQLLNQVLEQVAALGNHSSQSIDGIEYEILEHALSHGPLHERGEQVREGLLDIIRTCLNMFGKPVSHEFASGLGDAKASEIPVNGNATDPGVATAEQEKNPKQVEDSTNHSVLGRPKGLGSSRFAKKPATFQGRFTGPIKY</sequence>
<dbReference type="AlphaFoldDB" id="W7LN03"/>
<feature type="region of interest" description="Disordered" evidence="1">
    <location>
        <begin position="434"/>
        <end position="494"/>
    </location>
</feature>
<feature type="compositionally biased region" description="Polar residues" evidence="1">
    <location>
        <begin position="42"/>
        <end position="53"/>
    </location>
</feature>
<dbReference type="EMBL" id="DS022244">
    <property type="protein sequence ID" value="EWG40778.1"/>
    <property type="molecule type" value="Genomic_DNA"/>
</dbReference>
<feature type="region of interest" description="Disordered" evidence="1">
    <location>
        <begin position="1"/>
        <end position="53"/>
    </location>
</feature>
<dbReference type="Proteomes" id="UP000009096">
    <property type="component" value="Chromosome 5"/>
</dbReference>
<dbReference type="RefSeq" id="XP_018746969.1">
    <property type="nucleotide sequence ID" value="XM_018890625.1"/>
</dbReference>
<name>W7LN03_GIBM7</name>
<keyword evidence="3" id="KW-1185">Reference proteome</keyword>